<proteinExistence type="predicted"/>
<gene>
    <name evidence="1" type="ORF">H8702_08530</name>
</gene>
<sequence length="422" mass="46294">MKKFEFSKLFENSKFLKVLSVLVAVASWFAVTTLVNNDAVSTIRDIPISMNISGSAAETNGLSIVGISKDTVDLRIIGKSYQIGGLEKEDFEATLNLSSVTQPGQYELPIEIKQVNTEKNVDYQVDKIKPETVTVEFDRLVDATLTPEAYVPNITAAKGCFLEKAMVTPDEIKITGPESVIKRIKTTQIVNEEKQEISSSQTVTGTLRLLDENDNEIDLSRITSQQNEYKITIPVYKQVEVPLTFDFVNVPAGIDAGKLEYEMSADKLLIGVPVDAATDVKSISLGEIDFRKIDIGSVFQFDVSLLAGYINIDGVQEVTVSFPDEGMGYVKLNCDNIVMKNVPANYNVKLITEKISDIKFVGPISVVSKLSAEDVVATVDFANISLSKGEKRVAAKITLVGDHQAWAVGTDYSVLVRVTEKK</sequence>
<reference evidence="1" key="1">
    <citation type="submission" date="2020-08" db="EMBL/GenBank/DDBJ databases">
        <title>Genome public.</title>
        <authorList>
            <person name="Liu C."/>
            <person name="Sun Q."/>
        </authorList>
    </citation>
    <scope>NUCLEOTIDE SEQUENCE</scope>
    <source>
        <strain evidence="1">NSJ-15</strain>
    </source>
</reference>
<dbReference type="Gene3D" id="2.170.120.30">
    <property type="match status" value="2"/>
</dbReference>
<name>A0A8J6TV48_9FIRM</name>
<evidence type="ECO:0000313" key="1">
    <source>
        <dbReference type="EMBL" id="MBC8611158.1"/>
    </source>
</evidence>
<dbReference type="PANTHER" id="PTHR37804:SF1">
    <property type="entry name" value="CDAA REGULATORY PROTEIN CDAR"/>
    <property type="match status" value="1"/>
</dbReference>
<dbReference type="InterPro" id="IPR053154">
    <property type="entry name" value="c-di-AMP_regulator"/>
</dbReference>
<protein>
    <recommendedName>
        <fullName evidence="3">YbbR-like protein</fullName>
    </recommendedName>
</protein>
<evidence type="ECO:0000313" key="2">
    <source>
        <dbReference type="Proteomes" id="UP000632659"/>
    </source>
</evidence>
<dbReference type="RefSeq" id="WP_093988849.1">
    <property type="nucleotide sequence ID" value="NZ_FYDD01000003.1"/>
</dbReference>
<dbReference type="OrthoDB" id="1815931at2"/>
<evidence type="ECO:0008006" key="3">
    <source>
        <dbReference type="Google" id="ProtNLM"/>
    </source>
</evidence>
<comment type="caution">
    <text evidence="1">The sequence shown here is derived from an EMBL/GenBank/DDBJ whole genome shotgun (WGS) entry which is preliminary data.</text>
</comment>
<accession>A0A8J6TV48</accession>
<dbReference type="Pfam" id="PF07949">
    <property type="entry name" value="YbbR"/>
    <property type="match status" value="1"/>
</dbReference>
<keyword evidence="2" id="KW-1185">Reference proteome</keyword>
<dbReference type="PANTHER" id="PTHR37804">
    <property type="entry name" value="CDAA REGULATORY PROTEIN CDAR"/>
    <property type="match status" value="1"/>
</dbReference>
<dbReference type="Proteomes" id="UP000632659">
    <property type="component" value="Unassembled WGS sequence"/>
</dbReference>
<dbReference type="AlphaFoldDB" id="A0A8J6TV48"/>
<organism evidence="1 2">
    <name type="scientific">Massiliimalia timonensis</name>
    <dbReference type="NCBI Taxonomy" id="1987501"/>
    <lineage>
        <taxon>Bacteria</taxon>
        <taxon>Bacillati</taxon>
        <taxon>Bacillota</taxon>
        <taxon>Clostridia</taxon>
        <taxon>Eubacteriales</taxon>
        <taxon>Oscillospiraceae</taxon>
        <taxon>Massiliimalia</taxon>
    </lineage>
</organism>
<dbReference type="InterPro" id="IPR012505">
    <property type="entry name" value="YbbR"/>
</dbReference>
<dbReference type="EMBL" id="JACRTL010000004">
    <property type="protein sequence ID" value="MBC8611158.1"/>
    <property type="molecule type" value="Genomic_DNA"/>
</dbReference>